<feature type="domain" description="Peptidase M16 N-terminal" evidence="3">
    <location>
        <begin position="33"/>
        <end position="180"/>
    </location>
</feature>
<feature type="region of interest" description="Disordered" evidence="2">
    <location>
        <begin position="663"/>
        <end position="721"/>
    </location>
</feature>
<comment type="caution">
    <text evidence="5">The sequence shown here is derived from an EMBL/GenBank/DDBJ whole genome shotgun (WGS) entry which is preliminary data.</text>
</comment>
<reference evidence="5 6" key="1">
    <citation type="submission" date="2016-02" db="EMBL/GenBank/DDBJ databases">
        <authorList>
            <person name="Wen L."/>
            <person name="He K."/>
            <person name="Yang H."/>
        </authorList>
    </citation>
    <scope>NUCLEOTIDE SEQUENCE [LARGE SCALE GENOMIC DNA]</scope>
    <source>
        <strain evidence="5 6">CV41</strain>
    </source>
</reference>
<dbReference type="PANTHER" id="PTHR11851:SF49">
    <property type="entry name" value="MITOCHONDRIAL-PROCESSING PEPTIDASE SUBUNIT ALPHA"/>
    <property type="match status" value="1"/>
</dbReference>
<proteinExistence type="inferred from homology"/>
<dbReference type="Pfam" id="PF00675">
    <property type="entry name" value="Peptidase_M16"/>
    <property type="match status" value="2"/>
</dbReference>
<feature type="region of interest" description="Disordered" evidence="2">
    <location>
        <begin position="424"/>
        <end position="463"/>
    </location>
</feature>
<dbReference type="InterPro" id="IPR050361">
    <property type="entry name" value="MPP/UQCRC_Complex"/>
</dbReference>
<accession>A0A139STF2</accession>
<evidence type="ECO:0008006" key="7">
    <source>
        <dbReference type="Google" id="ProtNLM"/>
    </source>
</evidence>
<dbReference type="InterPro" id="IPR007863">
    <property type="entry name" value="Peptidase_M16_C"/>
</dbReference>
<dbReference type="AlphaFoldDB" id="A0A139STF2"/>
<evidence type="ECO:0000259" key="4">
    <source>
        <dbReference type="Pfam" id="PF05193"/>
    </source>
</evidence>
<protein>
    <recommendedName>
        <fullName evidence="7">Peptidase M16</fullName>
    </recommendedName>
</protein>
<feature type="domain" description="Peptidase M16 C-terminal" evidence="4">
    <location>
        <begin position="187"/>
        <end position="364"/>
    </location>
</feature>
<evidence type="ECO:0000256" key="1">
    <source>
        <dbReference type="ARBA" id="ARBA00007261"/>
    </source>
</evidence>
<sequence length="899" mass="98178">MRPKGNPDLALLAPLAAEPVIRRTLPNGLTLLIKPDHRAPVASIQLWVKTGSIHEDTALGSGLSHYLEHMLFKGTRAPRPRSARQISEQVQAHGGAINAYTTFDRTVYYIDLPSEHTPLAIDILASMALRPTLDKAEAEKERDVILREIAMGEDDPDQRLAQALFSTAFRQHPYAQPIIGHRELFERITHDELVRYHRARYVPANMVLIVTGDVSPEQIAHEAETHFAAAPRLPLPPLYIPPEPQQLAPRTWEQSADVELTRAGIAWAIPGLSHPDTPALNLLALLLGGGDSSILWQTVREKKGLVHAIDATSWAPGSNGLFYIAFTCDDAKRDAALAAIHAELDRVKRSGFRPAQLRKAIRQLVVGEINTRKTVSGQASRLGAAEVVIGDLHFAQSYFERLAALRPADIQHALRRYLIPQSSSTVSLNPKPAKDAKPALPQSKKTRPKPPPSSTPTPAFTAHTLPNGARLLLRPDASLPNVHLRLCGLGGGYCEPADRRGATSLLTTLLTKDTQRNSAAQVAQKIEEVGGSFYPMSGNNAFGLALEVLPSDLPLAHELLADAVLRPTFRKSTLEQERSAQLAALQDSNDNPVSYGLRQLRRHFFGAHPLATGPNGSEDTLSKITARDLAALHTQLLAPQNLVLVATGDFDVKRMTRSAEKLLKNLPQSSASPRHELSPLTQPAPTHSAPQKQPKALSAAKAATTNAVTAPPSPNTGIFSERRPGQQAVLFEAYPAPSIRDDGFFVSEVLDELFSGMSSRLFERVRETLALAYYVRSSRIIGTDTSMFYFYAGTEPGKEPAVLREIEAEIARVARGGVTPSELSRCKTRLKAGHQMGLQTNSQRALQAALNTLYGRPADDSADYAQRIDAVTRGDLASFAKHYLRPDQRLRLTLSPENA</sequence>
<name>A0A139STF2_9BACT</name>
<evidence type="ECO:0000313" key="5">
    <source>
        <dbReference type="EMBL" id="KXU37845.1"/>
    </source>
</evidence>
<dbReference type="GO" id="GO:0046872">
    <property type="term" value="F:metal ion binding"/>
    <property type="evidence" value="ECO:0007669"/>
    <property type="project" value="InterPro"/>
</dbReference>
<keyword evidence="6" id="KW-1185">Reference proteome</keyword>
<comment type="similarity">
    <text evidence="1">Belongs to the peptidase M16 family.</text>
</comment>
<evidence type="ECO:0000256" key="2">
    <source>
        <dbReference type="SAM" id="MobiDB-lite"/>
    </source>
</evidence>
<dbReference type="PANTHER" id="PTHR11851">
    <property type="entry name" value="METALLOPROTEASE"/>
    <property type="match status" value="1"/>
</dbReference>
<feature type="domain" description="Peptidase M16 N-terminal" evidence="3">
    <location>
        <begin position="485"/>
        <end position="610"/>
    </location>
</feature>
<dbReference type="Proteomes" id="UP000071392">
    <property type="component" value="Unassembled WGS sequence"/>
</dbReference>
<evidence type="ECO:0000313" key="6">
    <source>
        <dbReference type="Proteomes" id="UP000071392"/>
    </source>
</evidence>
<dbReference type="InterPro" id="IPR011765">
    <property type="entry name" value="Pept_M16_N"/>
</dbReference>
<gene>
    <name evidence="5" type="ORF">AXK12_01310</name>
</gene>
<feature type="compositionally biased region" description="Low complexity" evidence="2">
    <location>
        <begin position="689"/>
        <end position="710"/>
    </location>
</feature>
<organism evidence="5 6">
    <name type="scientific">Cephaloticoccus capnophilus</name>
    <dbReference type="NCBI Taxonomy" id="1548208"/>
    <lineage>
        <taxon>Bacteria</taxon>
        <taxon>Pseudomonadati</taxon>
        <taxon>Verrucomicrobiota</taxon>
        <taxon>Opitutia</taxon>
        <taxon>Opitutales</taxon>
        <taxon>Opitutaceae</taxon>
        <taxon>Cephaloticoccus</taxon>
    </lineage>
</organism>
<dbReference type="SUPFAM" id="SSF63411">
    <property type="entry name" value="LuxS/MPP-like metallohydrolase"/>
    <property type="match status" value="4"/>
</dbReference>
<feature type="domain" description="Peptidase M16 C-terminal" evidence="4">
    <location>
        <begin position="623"/>
        <end position="830"/>
    </location>
</feature>
<dbReference type="EMBL" id="LSZP01000004">
    <property type="protein sequence ID" value="KXU37845.1"/>
    <property type="molecule type" value="Genomic_DNA"/>
</dbReference>
<evidence type="ECO:0000259" key="3">
    <source>
        <dbReference type="Pfam" id="PF00675"/>
    </source>
</evidence>
<dbReference type="STRING" id="1548208.AXK12_01310"/>
<dbReference type="InterPro" id="IPR011249">
    <property type="entry name" value="Metalloenz_LuxS/M16"/>
</dbReference>
<dbReference type="Gene3D" id="3.30.830.10">
    <property type="entry name" value="Metalloenzyme, LuxS/M16 peptidase-like"/>
    <property type="match status" value="4"/>
</dbReference>
<dbReference type="Pfam" id="PF05193">
    <property type="entry name" value="Peptidase_M16_C"/>
    <property type="match status" value="2"/>
</dbReference>